<keyword evidence="2" id="KW-0496">Mitochondrion</keyword>
<protein>
    <submittedName>
        <fullName evidence="2">ATP synthase F0 subunit 8</fullName>
    </submittedName>
</protein>
<gene>
    <name evidence="2" type="primary">ATP8</name>
</gene>
<dbReference type="CTD" id="4509"/>
<keyword evidence="1" id="KW-0812">Transmembrane</keyword>
<evidence type="ECO:0000313" key="2">
    <source>
        <dbReference type="EMBL" id="QII91827.1"/>
    </source>
</evidence>
<proteinExistence type="predicted"/>
<keyword evidence="1" id="KW-0472">Membrane</keyword>
<reference evidence="2" key="1">
    <citation type="journal article" date="2019" name="Mitochondrial DNA Part B Resour">
        <title>The complete mitochondrial genome of the freshwater crab Sinolapotamon patellifer (Decapoda: Brachyura: Potamoidea).</title>
        <authorList>
            <person name="Ji W.-B."/>
            <person name="Cui Y.-Y."/>
            <person name="Xu S.-X."/>
            <person name="Jia X.-N."/>
            <person name="Zhu C.-C."/>
            <person name="Zhou X.-M."/>
            <person name="Zou J.-X."/>
        </authorList>
    </citation>
    <scope>NUCLEOTIDE SEQUENCE</scope>
</reference>
<sequence length="52" mass="6393">MPQMSPLFWLILFPFFLISLLLFLMINYFIKPFKMFPFSSLSYSISPYFWKL</sequence>
<evidence type="ECO:0000256" key="1">
    <source>
        <dbReference type="SAM" id="Phobius"/>
    </source>
</evidence>
<accession>A0A6G7L2J8</accession>
<feature type="transmembrane region" description="Helical" evidence="1">
    <location>
        <begin position="6"/>
        <end position="30"/>
    </location>
</feature>
<dbReference type="GeneID" id="54102848"/>
<dbReference type="AlphaFoldDB" id="A0A6G7L2J8"/>
<dbReference type="EMBL" id="MK883709">
    <property type="protein sequence ID" value="QII91827.1"/>
    <property type="molecule type" value="Genomic_DNA"/>
</dbReference>
<organism evidence="2">
    <name type="scientific">Sinolapotamon patellifer</name>
    <dbReference type="NCBI Taxonomy" id="2715824"/>
    <lineage>
        <taxon>Eukaryota</taxon>
        <taxon>Metazoa</taxon>
        <taxon>Ecdysozoa</taxon>
        <taxon>Arthropoda</taxon>
        <taxon>Crustacea</taxon>
        <taxon>Multicrustacea</taxon>
        <taxon>Malacostraca</taxon>
        <taxon>Eumalacostraca</taxon>
        <taxon>Eucarida</taxon>
        <taxon>Decapoda</taxon>
        <taxon>Pleocyemata</taxon>
        <taxon>Brachyura</taxon>
        <taxon>Eubrachyura</taxon>
        <taxon>Potamoidea</taxon>
        <taxon>Potamidae</taxon>
        <taxon>Sinolapotamon</taxon>
    </lineage>
</organism>
<keyword evidence="1" id="KW-1133">Transmembrane helix</keyword>
<geneLocation type="mitochondrion" evidence="2"/>
<dbReference type="RefSeq" id="YP_009749693.1">
    <property type="nucleotide sequence ID" value="NC_046825.1"/>
</dbReference>
<name>A0A6G7L2J8_9EUCA</name>
<reference evidence="2" key="2">
    <citation type="submission" date="2019-05" db="EMBL/GenBank/DDBJ databases">
        <authorList>
            <person name="Xu S."/>
            <person name="Zhou X."/>
            <person name="Zou J."/>
            <person name="Jia X."/>
        </authorList>
    </citation>
    <scope>NUCLEOTIDE SEQUENCE</scope>
</reference>